<proteinExistence type="predicted"/>
<dbReference type="HOGENOM" id="CLU_1455414_0_0_1"/>
<evidence type="ECO:0000313" key="1">
    <source>
        <dbReference type="EMBL" id="KIO31366.1"/>
    </source>
</evidence>
<evidence type="ECO:0008006" key="3">
    <source>
        <dbReference type="Google" id="ProtNLM"/>
    </source>
</evidence>
<gene>
    <name evidence="1" type="ORF">M407DRAFT_19739</name>
</gene>
<organism evidence="1 2">
    <name type="scientific">Tulasnella calospora MUT 4182</name>
    <dbReference type="NCBI Taxonomy" id="1051891"/>
    <lineage>
        <taxon>Eukaryota</taxon>
        <taxon>Fungi</taxon>
        <taxon>Dikarya</taxon>
        <taxon>Basidiomycota</taxon>
        <taxon>Agaricomycotina</taxon>
        <taxon>Agaricomycetes</taxon>
        <taxon>Cantharellales</taxon>
        <taxon>Tulasnellaceae</taxon>
        <taxon>Tulasnella</taxon>
    </lineage>
</organism>
<name>A0A0C3QRK8_9AGAM</name>
<protein>
    <recommendedName>
        <fullName evidence="3">Retrotransposon gag domain-containing protein</fullName>
    </recommendedName>
</protein>
<accession>A0A0C3QRK8</accession>
<sequence>MNTTEDTSSGNIIFDGTERSDCEAFIIAIRKLAFVQMRDADTWWMLNYATSRLKGKALRWHADLDATTRKEWDLFVRALFEAYPRPSGIKPSDPPEPEIVFRGTDGNECEDFVAAIRQYALAQRKEGDNYWMLQYATTRLRGKALRWHAELDPMIRRDWDLFVRALFKEYPFVEEREENGIVASAW</sequence>
<dbReference type="Proteomes" id="UP000054248">
    <property type="component" value="Unassembled WGS sequence"/>
</dbReference>
<evidence type="ECO:0000313" key="2">
    <source>
        <dbReference type="Proteomes" id="UP000054248"/>
    </source>
</evidence>
<keyword evidence="2" id="KW-1185">Reference proteome</keyword>
<reference evidence="1 2" key="1">
    <citation type="submission" date="2014-04" db="EMBL/GenBank/DDBJ databases">
        <authorList>
            <consortium name="DOE Joint Genome Institute"/>
            <person name="Kuo A."/>
            <person name="Girlanda M."/>
            <person name="Perotto S."/>
            <person name="Kohler A."/>
            <person name="Nagy L.G."/>
            <person name="Floudas D."/>
            <person name="Copeland A."/>
            <person name="Barry K.W."/>
            <person name="Cichocki N."/>
            <person name="Veneault-Fourrey C."/>
            <person name="LaButti K."/>
            <person name="Lindquist E.A."/>
            <person name="Lipzen A."/>
            <person name="Lundell T."/>
            <person name="Morin E."/>
            <person name="Murat C."/>
            <person name="Sun H."/>
            <person name="Tunlid A."/>
            <person name="Henrissat B."/>
            <person name="Grigoriev I.V."/>
            <person name="Hibbett D.S."/>
            <person name="Martin F."/>
            <person name="Nordberg H.P."/>
            <person name="Cantor M.N."/>
            <person name="Hua S.X."/>
        </authorList>
    </citation>
    <scope>NUCLEOTIDE SEQUENCE [LARGE SCALE GENOMIC DNA]</scope>
    <source>
        <strain evidence="1 2">MUT 4182</strain>
    </source>
</reference>
<dbReference type="AlphaFoldDB" id="A0A0C3QRK8"/>
<reference evidence="2" key="2">
    <citation type="submission" date="2015-01" db="EMBL/GenBank/DDBJ databases">
        <title>Evolutionary Origins and Diversification of the Mycorrhizal Mutualists.</title>
        <authorList>
            <consortium name="DOE Joint Genome Institute"/>
            <consortium name="Mycorrhizal Genomics Consortium"/>
            <person name="Kohler A."/>
            <person name="Kuo A."/>
            <person name="Nagy L.G."/>
            <person name="Floudas D."/>
            <person name="Copeland A."/>
            <person name="Barry K.W."/>
            <person name="Cichocki N."/>
            <person name="Veneault-Fourrey C."/>
            <person name="LaButti K."/>
            <person name="Lindquist E.A."/>
            <person name="Lipzen A."/>
            <person name="Lundell T."/>
            <person name="Morin E."/>
            <person name="Murat C."/>
            <person name="Riley R."/>
            <person name="Ohm R."/>
            <person name="Sun H."/>
            <person name="Tunlid A."/>
            <person name="Henrissat B."/>
            <person name="Grigoriev I.V."/>
            <person name="Hibbett D.S."/>
            <person name="Martin F."/>
        </authorList>
    </citation>
    <scope>NUCLEOTIDE SEQUENCE [LARGE SCALE GENOMIC DNA]</scope>
    <source>
        <strain evidence="2">MUT 4182</strain>
    </source>
</reference>
<dbReference type="EMBL" id="KN822964">
    <property type="protein sequence ID" value="KIO31366.1"/>
    <property type="molecule type" value="Genomic_DNA"/>
</dbReference>
<dbReference type="OrthoDB" id="3149222at2759"/>